<feature type="non-terminal residue" evidence="1">
    <location>
        <position position="422"/>
    </location>
</feature>
<sequence length="422" mass="45986">MVSMGSLLSLFLSQVSLLCIPAYLLTSRTLLILTVVATTSYIKQSLICPMNSEDVAALHYGKSEKGCLLKKLDATLDVRRILQKLFCLLWTQKSTCLLYAVLLILNINPAMVEKSAELSGLQDVTISITAKQQKELLQVSMDNTEIANNGVFGNMESPVGETEIATVGDVENEIGDIAENSAVAKKQVLTTAEVKQLLAPIQFCWPDEDYEGPEVLPVAPTNTNDGAFLNAVAAMGGAELEIVGHVNNEIGYIIEDAAPKKEELTAAQTELLRPIEFCWADEEFGDDLVFPTNKAVEQAGVKKQSLTPAQVELLKPIEFFWADEEIENNSPNPIEEDTRDAGPKEQALTSAEVEKLLKPIEFSCADEEFEGTPIVSTEEMTKVRGCNGGTAWCPTRKQLDKSGLLADDGFTLHDQIGDTEVG</sequence>
<reference evidence="1 2" key="1">
    <citation type="journal article" date="2018" name="Nat. Ecol. Evol.">
        <title>Pezizomycetes genomes reveal the molecular basis of ectomycorrhizal truffle lifestyle.</title>
        <authorList>
            <person name="Murat C."/>
            <person name="Payen T."/>
            <person name="Noel B."/>
            <person name="Kuo A."/>
            <person name="Morin E."/>
            <person name="Chen J."/>
            <person name="Kohler A."/>
            <person name="Krizsan K."/>
            <person name="Balestrini R."/>
            <person name="Da Silva C."/>
            <person name="Montanini B."/>
            <person name="Hainaut M."/>
            <person name="Levati E."/>
            <person name="Barry K.W."/>
            <person name="Belfiori B."/>
            <person name="Cichocki N."/>
            <person name="Clum A."/>
            <person name="Dockter R.B."/>
            <person name="Fauchery L."/>
            <person name="Guy J."/>
            <person name="Iotti M."/>
            <person name="Le Tacon F."/>
            <person name="Lindquist E.A."/>
            <person name="Lipzen A."/>
            <person name="Malagnac F."/>
            <person name="Mello A."/>
            <person name="Molinier V."/>
            <person name="Miyauchi S."/>
            <person name="Poulain J."/>
            <person name="Riccioni C."/>
            <person name="Rubini A."/>
            <person name="Sitrit Y."/>
            <person name="Splivallo R."/>
            <person name="Traeger S."/>
            <person name="Wang M."/>
            <person name="Zifcakova L."/>
            <person name="Wipf D."/>
            <person name="Zambonelli A."/>
            <person name="Paolocci F."/>
            <person name="Nowrousian M."/>
            <person name="Ottonello S."/>
            <person name="Baldrian P."/>
            <person name="Spatafora J.W."/>
            <person name="Henrissat B."/>
            <person name="Nagy L.G."/>
            <person name="Aury J.M."/>
            <person name="Wincker P."/>
            <person name="Grigoriev I.V."/>
            <person name="Bonfante P."/>
            <person name="Martin F.M."/>
        </authorList>
    </citation>
    <scope>NUCLEOTIDE SEQUENCE [LARGE SCALE GENOMIC DNA]</scope>
    <source>
        <strain evidence="1 2">ATCC MYA-4762</strain>
    </source>
</reference>
<name>A0A3N4M5Q8_9PEZI</name>
<protein>
    <submittedName>
        <fullName evidence="1">Uncharacterized protein</fullName>
    </submittedName>
</protein>
<dbReference type="Proteomes" id="UP000267821">
    <property type="component" value="Unassembled WGS sequence"/>
</dbReference>
<dbReference type="AlphaFoldDB" id="A0A3N4M5Q8"/>
<keyword evidence="2" id="KW-1185">Reference proteome</keyword>
<proteinExistence type="predicted"/>
<gene>
    <name evidence="1" type="ORF">L211DRAFT_865519</name>
</gene>
<dbReference type="InParanoid" id="A0A3N4M5Q8"/>
<evidence type="ECO:0000313" key="1">
    <source>
        <dbReference type="EMBL" id="RPB28121.1"/>
    </source>
</evidence>
<evidence type="ECO:0000313" key="2">
    <source>
        <dbReference type="Proteomes" id="UP000267821"/>
    </source>
</evidence>
<organism evidence="1 2">
    <name type="scientific">Terfezia boudieri ATCC MYA-4762</name>
    <dbReference type="NCBI Taxonomy" id="1051890"/>
    <lineage>
        <taxon>Eukaryota</taxon>
        <taxon>Fungi</taxon>
        <taxon>Dikarya</taxon>
        <taxon>Ascomycota</taxon>
        <taxon>Pezizomycotina</taxon>
        <taxon>Pezizomycetes</taxon>
        <taxon>Pezizales</taxon>
        <taxon>Pezizaceae</taxon>
        <taxon>Terfezia</taxon>
    </lineage>
</organism>
<dbReference type="OrthoDB" id="10353014at2759"/>
<accession>A0A3N4M5Q8</accession>
<dbReference type="EMBL" id="ML121530">
    <property type="protein sequence ID" value="RPB28121.1"/>
    <property type="molecule type" value="Genomic_DNA"/>
</dbReference>